<evidence type="ECO:0000256" key="6">
    <source>
        <dbReference type="SAM" id="MobiDB-lite"/>
    </source>
</evidence>
<feature type="compositionally biased region" description="Polar residues" evidence="6">
    <location>
        <begin position="935"/>
        <end position="961"/>
    </location>
</feature>
<feature type="region of interest" description="Disordered" evidence="6">
    <location>
        <begin position="885"/>
        <end position="961"/>
    </location>
</feature>
<accession>A0A1Q9D3R7</accession>
<dbReference type="GO" id="GO:0016020">
    <property type="term" value="C:membrane"/>
    <property type="evidence" value="ECO:0007669"/>
    <property type="project" value="UniProtKB-SubCell"/>
</dbReference>
<feature type="coiled-coil region" evidence="5">
    <location>
        <begin position="422"/>
        <end position="449"/>
    </location>
</feature>
<feature type="domain" description="EF-hand" evidence="8">
    <location>
        <begin position="384"/>
        <end position="419"/>
    </location>
</feature>
<evidence type="ECO:0000256" key="5">
    <source>
        <dbReference type="SAM" id="Coils"/>
    </source>
</evidence>
<dbReference type="Pfam" id="PF03208">
    <property type="entry name" value="PRA1"/>
    <property type="match status" value="1"/>
</dbReference>
<proteinExistence type="predicted"/>
<evidence type="ECO:0000256" key="4">
    <source>
        <dbReference type="ARBA" id="ARBA00023136"/>
    </source>
</evidence>
<comment type="subcellular location">
    <subcellularLocation>
        <location evidence="1">Membrane</location>
        <topology evidence="1">Multi-pass membrane protein</topology>
    </subcellularLocation>
</comment>
<sequence>MPGVHSMAEVATELIVFDCGPAKAAYHFYSISLRSLIAFRLESVNAICWMYWEAMAGLLLLPGVLSFVNAVLAALPFLEGACVAPGYADYALSLHRLPQTGTALQVPASTGLHLIGPAKLKISRTQAQSKRWSFTLAIDNVDPEAKSLIEGLLEPNPEKRLTASRALRHEWIRRRWRPPSGGSQVFDKIEEPNPEKRLTASRALRHEWIRRRWRPPSGGSQVFDKIEDFCRAPLAKRLFGRFLARFLDAGHYLQIARSFYSLDNRGTGTLDLKELQLAARKSNSAPDAAEKVFDWLATSHHCSEISLSRFAETMAEESAMDADEIALCWLDKQSAMDADEIALCWLDKEDSRKANRRALSGPPFTESAMDADEIAFCWLDKQVIDGRALRHAFESLDDDGSEQVTPQELYDELKDLDSSITIEDVVKHVEAAELEIEDSEDEEENTKDHAIDYTEFMQLFPVRVERVRQLKERLLSSEDHSKELCQHLEDVTPAVERWLRSMETATLTIQDLASKIVDPRHADTMMEAARTLKKQVAKVDEGLKAAPGPDEAQELMFKFRTGRGKSVKVFGYSSFVQDMALIDNWHLYLAFESKNMKMAMSAGGGSGVDSIDKWKLHEAAEAAANKIHKTISKVRLQMEEYASFAEVMSSWEARMAPANLSGRGLPPRGGDEEEDDGGDLLEGAEDALGMFSCCTRVFNETVAAHDGQGRGHLAPPCHRALRGIRDELNLNHWLFEAGSDLNTSTGTRQNASIERRVAWLEEDVAVLHRRVKTEVGEIGGAAGDSGLRALVGRLHNELAQERHLRELQEARLASMEEQLKREQRNREASMTALSKELETMVKKLIGRIDQGLSFSANSMKERTDQTEMRMRSMLQRVDEGITAAAAIQEDPLVEASPNRATGGGSRRSPSPLKQEEAGLNRQAQFRGDPRMSGTVRRQTARSPQASQCASMRQSPVQTPCSTAPTSLQVPYPTVAGYPGQAVPGSGHIPVGVMGHAAAGGVARPPHYVNTVAPKGWGAAAPPQGERLHFLKRSLLAATLRVLPPQAMTPEAEKVGAGELPAGVQGTMDGEKPPMSQVEELKKVLEPLKQRYGHYLTQIRPWRDFIRLSKPEGDIQRRLQVNLTHFQINYAVIFLIQMLVAIITNPQCLVVISVLAIIWMMFLKKNDDPNWEVSIGGMQLGKTQRWMALSAITAIVLLSVVGQVFFSATFFCGILVIVHGILHPVPEPAFDEINEVL</sequence>
<name>A0A1Q9D3R7_SYMMI</name>
<dbReference type="PANTHER" id="PTHR19317:SF0">
    <property type="entry name" value="PRENYLATED RAB ACCEPTOR PROTEIN 1"/>
    <property type="match status" value="1"/>
</dbReference>
<keyword evidence="4 7" id="KW-0472">Membrane</keyword>
<keyword evidence="10" id="KW-1185">Reference proteome</keyword>
<dbReference type="SUPFAM" id="SSF56112">
    <property type="entry name" value="Protein kinase-like (PK-like)"/>
    <property type="match status" value="1"/>
</dbReference>
<dbReference type="Proteomes" id="UP000186817">
    <property type="component" value="Unassembled WGS sequence"/>
</dbReference>
<evidence type="ECO:0000313" key="10">
    <source>
        <dbReference type="Proteomes" id="UP000186817"/>
    </source>
</evidence>
<feature type="transmembrane region" description="Helical" evidence="7">
    <location>
        <begin position="1187"/>
        <end position="1220"/>
    </location>
</feature>
<gene>
    <name evidence="9" type="primary">PRA1F2</name>
    <name evidence="9" type="ORF">AK812_SmicGene28704</name>
</gene>
<keyword evidence="2 7" id="KW-0812">Transmembrane</keyword>
<evidence type="ECO:0000313" key="9">
    <source>
        <dbReference type="EMBL" id="OLP89795.1"/>
    </source>
</evidence>
<feature type="region of interest" description="Disordered" evidence="6">
    <location>
        <begin position="661"/>
        <end position="681"/>
    </location>
</feature>
<organism evidence="9 10">
    <name type="scientific">Symbiodinium microadriaticum</name>
    <name type="common">Dinoflagellate</name>
    <name type="synonym">Zooxanthella microadriatica</name>
    <dbReference type="NCBI Taxonomy" id="2951"/>
    <lineage>
        <taxon>Eukaryota</taxon>
        <taxon>Sar</taxon>
        <taxon>Alveolata</taxon>
        <taxon>Dinophyceae</taxon>
        <taxon>Suessiales</taxon>
        <taxon>Symbiodiniaceae</taxon>
        <taxon>Symbiodinium</taxon>
    </lineage>
</organism>
<dbReference type="InterPro" id="IPR004895">
    <property type="entry name" value="Prenylated_rab_accept_PRA1"/>
</dbReference>
<dbReference type="PROSITE" id="PS50222">
    <property type="entry name" value="EF_HAND_2"/>
    <property type="match status" value="1"/>
</dbReference>
<dbReference type="InterPro" id="IPR011009">
    <property type="entry name" value="Kinase-like_dom_sf"/>
</dbReference>
<keyword evidence="5" id="KW-0175">Coiled coil</keyword>
<dbReference type="GO" id="GO:0005509">
    <property type="term" value="F:calcium ion binding"/>
    <property type="evidence" value="ECO:0007669"/>
    <property type="project" value="InterPro"/>
</dbReference>
<dbReference type="GO" id="GO:0005794">
    <property type="term" value="C:Golgi apparatus"/>
    <property type="evidence" value="ECO:0007669"/>
    <property type="project" value="TreeGrafter"/>
</dbReference>
<dbReference type="Gene3D" id="1.10.510.10">
    <property type="entry name" value="Transferase(Phosphotransferase) domain 1"/>
    <property type="match status" value="1"/>
</dbReference>
<protein>
    <submittedName>
        <fullName evidence="9">PRA1 family protein F2</fullName>
    </submittedName>
</protein>
<dbReference type="OrthoDB" id="446965at2759"/>
<dbReference type="EMBL" id="LSRX01000743">
    <property type="protein sequence ID" value="OLP89795.1"/>
    <property type="molecule type" value="Genomic_DNA"/>
</dbReference>
<comment type="caution">
    <text evidence="9">The sequence shown here is derived from an EMBL/GenBank/DDBJ whole genome shotgun (WGS) entry which is preliminary data.</text>
</comment>
<evidence type="ECO:0000256" key="3">
    <source>
        <dbReference type="ARBA" id="ARBA00022989"/>
    </source>
</evidence>
<dbReference type="AlphaFoldDB" id="A0A1Q9D3R7"/>
<evidence type="ECO:0000256" key="7">
    <source>
        <dbReference type="SAM" id="Phobius"/>
    </source>
</evidence>
<feature type="transmembrane region" description="Helical" evidence="7">
    <location>
        <begin position="58"/>
        <end position="78"/>
    </location>
</feature>
<dbReference type="PANTHER" id="PTHR19317">
    <property type="entry name" value="PRENYLATED RAB ACCEPTOR 1-RELATED"/>
    <property type="match status" value="1"/>
</dbReference>
<dbReference type="SUPFAM" id="SSF47473">
    <property type="entry name" value="EF-hand"/>
    <property type="match status" value="1"/>
</dbReference>
<dbReference type="Gene3D" id="1.10.238.10">
    <property type="entry name" value="EF-hand"/>
    <property type="match status" value="1"/>
</dbReference>
<dbReference type="InterPro" id="IPR002048">
    <property type="entry name" value="EF_hand_dom"/>
</dbReference>
<reference evidence="9 10" key="1">
    <citation type="submission" date="2016-02" db="EMBL/GenBank/DDBJ databases">
        <title>Genome analysis of coral dinoflagellate symbionts highlights evolutionary adaptations to a symbiotic lifestyle.</title>
        <authorList>
            <person name="Aranda M."/>
            <person name="Li Y."/>
            <person name="Liew Y.J."/>
            <person name="Baumgarten S."/>
            <person name="Simakov O."/>
            <person name="Wilson M."/>
            <person name="Piel J."/>
            <person name="Ashoor H."/>
            <person name="Bougouffa S."/>
            <person name="Bajic V.B."/>
            <person name="Ryu T."/>
            <person name="Ravasi T."/>
            <person name="Bayer T."/>
            <person name="Micklem G."/>
            <person name="Kim H."/>
            <person name="Bhak J."/>
            <person name="Lajeunesse T.C."/>
            <person name="Voolstra C.R."/>
        </authorList>
    </citation>
    <scope>NUCLEOTIDE SEQUENCE [LARGE SCALE GENOMIC DNA]</scope>
    <source>
        <strain evidence="9 10">CCMP2467</strain>
    </source>
</reference>
<evidence type="ECO:0000256" key="1">
    <source>
        <dbReference type="ARBA" id="ARBA00004141"/>
    </source>
</evidence>
<dbReference type="InterPro" id="IPR011992">
    <property type="entry name" value="EF-hand-dom_pair"/>
</dbReference>
<evidence type="ECO:0000256" key="2">
    <source>
        <dbReference type="ARBA" id="ARBA00022692"/>
    </source>
</evidence>
<feature type="transmembrane region" description="Helical" evidence="7">
    <location>
        <begin position="1129"/>
        <end position="1162"/>
    </location>
</feature>
<feature type="compositionally biased region" description="Acidic residues" evidence="6">
    <location>
        <begin position="671"/>
        <end position="681"/>
    </location>
</feature>
<feature type="coiled-coil region" evidence="5">
    <location>
        <begin position="798"/>
        <end position="832"/>
    </location>
</feature>
<evidence type="ECO:0000259" key="8">
    <source>
        <dbReference type="PROSITE" id="PS50222"/>
    </source>
</evidence>
<keyword evidence="3 7" id="KW-1133">Transmembrane helix</keyword>